<gene>
    <name evidence="1" type="ORF">SPHA_11214</name>
</gene>
<name>A0A812B6V9_ACAPH</name>
<dbReference type="Proteomes" id="UP000597762">
    <property type="component" value="Unassembled WGS sequence"/>
</dbReference>
<proteinExistence type="predicted"/>
<reference evidence="1" key="1">
    <citation type="submission" date="2021-01" db="EMBL/GenBank/DDBJ databases">
        <authorList>
            <person name="Li R."/>
            <person name="Bekaert M."/>
        </authorList>
    </citation>
    <scope>NUCLEOTIDE SEQUENCE</scope>
    <source>
        <strain evidence="1">Farmed</strain>
    </source>
</reference>
<evidence type="ECO:0000313" key="1">
    <source>
        <dbReference type="EMBL" id="CAE1170716.1"/>
    </source>
</evidence>
<dbReference type="EMBL" id="CAHIKZ030000370">
    <property type="protein sequence ID" value="CAE1170716.1"/>
    <property type="molecule type" value="Genomic_DNA"/>
</dbReference>
<dbReference type="AlphaFoldDB" id="A0A812B6V9"/>
<comment type="caution">
    <text evidence="1">The sequence shown here is derived from an EMBL/GenBank/DDBJ whole genome shotgun (WGS) entry which is preliminary data.</text>
</comment>
<keyword evidence="2" id="KW-1185">Reference proteome</keyword>
<sequence>MLLTRGLLKHTSLPACKGLSLFHTLSPVRLLSLDTPVPAPLPAVLVIGPRPLRQRITHGYFPFIIIIPISRDHLVQVTAQQSFCYNLLPRFSSPRGKLYICLGHHWQFDTEAPVSTRTSTFLSPSNTLLVKSGPSFSKRYTCAFLLPVCSLPSSRFLDNRDGLQFLPRGPPGWGRARMTLFSRTSNPFLPSIRVRVVPFGVVHLSPARTVYGLPLPYTTKSCARTRHKSCSSAPMTLVASIVCRRVAGPMSTILASPTHQPISTRCGLVKSMTQIPVSPIGNCLSLPVLFHLFFLVPYPDTLPVLLFHHYLGPSYSIPESFAGPSSLYGCIPADSHPPPFRTSPM</sequence>
<organism evidence="1 2">
    <name type="scientific">Acanthosepion pharaonis</name>
    <name type="common">Pharaoh cuttlefish</name>
    <name type="synonym">Sepia pharaonis</name>
    <dbReference type="NCBI Taxonomy" id="158019"/>
    <lineage>
        <taxon>Eukaryota</taxon>
        <taxon>Metazoa</taxon>
        <taxon>Spiralia</taxon>
        <taxon>Lophotrochozoa</taxon>
        <taxon>Mollusca</taxon>
        <taxon>Cephalopoda</taxon>
        <taxon>Coleoidea</taxon>
        <taxon>Decapodiformes</taxon>
        <taxon>Sepiida</taxon>
        <taxon>Sepiina</taxon>
        <taxon>Sepiidae</taxon>
        <taxon>Acanthosepion</taxon>
    </lineage>
</organism>
<protein>
    <submittedName>
        <fullName evidence="1">Uncharacterized protein</fullName>
    </submittedName>
</protein>
<evidence type="ECO:0000313" key="2">
    <source>
        <dbReference type="Proteomes" id="UP000597762"/>
    </source>
</evidence>
<accession>A0A812B6V9</accession>